<dbReference type="Pfam" id="PF13193">
    <property type="entry name" value="AMP-binding_C"/>
    <property type="match status" value="1"/>
</dbReference>
<dbReference type="InterPro" id="IPR045851">
    <property type="entry name" value="AMP-bd_C_sf"/>
</dbReference>
<dbReference type="PANTHER" id="PTHR45527">
    <property type="entry name" value="NONRIBOSOMAL PEPTIDE SYNTHETASE"/>
    <property type="match status" value="1"/>
</dbReference>
<dbReference type="Gene3D" id="3.40.50.12780">
    <property type="entry name" value="N-terminal domain of ligase-like"/>
    <property type="match status" value="1"/>
</dbReference>
<dbReference type="InterPro" id="IPR042099">
    <property type="entry name" value="ANL_N_sf"/>
</dbReference>
<dbReference type="Proteomes" id="UP000281726">
    <property type="component" value="Unassembled WGS sequence"/>
</dbReference>
<dbReference type="GO" id="GO:0005737">
    <property type="term" value="C:cytoplasm"/>
    <property type="evidence" value="ECO:0007669"/>
    <property type="project" value="TreeGrafter"/>
</dbReference>
<sequence>MNLHHLVIDSAAKFPDKIAVVAADGELRYADLDRRADSMAHTLRAAGVGRGDRVVVWSGKSTAVIIAMQAVLRLGAAYVPADGNSPVARVTGLARDCSARLVLSTGDRLAALTAAGVACHDLLIGDDGPAEPVNVAMEADDLAYILYTSGSTGVPKGVCISHRNATAFVDWAVDVLGASPQDRFSNQAPLTFDLSVLDLYAAFAVGASVHLAPVELAYVPTQLVEFLYDHQITVWYSVPSALTMMIRLGGLLDRPAPSHLRAILFAGEPFPIGQVRALAGWTDARLLNLYGPTETNVCTWHEVVAADLERDRPVPIGTASCGDRVWAQRADGAPGVPGDEGELLVEGPTVMLGYWGRPAQAGPYRTGDVVRVLPGGAFDYIGRRDHMVKVRGHRIELGEVEAALTAHPDVAEAAALVTGHGADSRLVACVVGRDGREPGPLQLRRHCAERLARYMLADEFISVAELPRTPNGKVDRRVLATRINDRDDRREPG</sequence>
<dbReference type="InterPro" id="IPR010071">
    <property type="entry name" value="AA_adenyl_dom"/>
</dbReference>
<keyword evidence="3" id="KW-0436">Ligase</keyword>
<dbReference type="AlphaFoldDB" id="A0A3A9ZGR9"/>
<reference evidence="3 4" key="1">
    <citation type="journal article" date="2004" name="Syst. Appl. Microbiol.">
        <title>Cryptoendolithic actinomycetes from antarctic sandstone rock samples: Micromonospora endolithica sp. nov. and two isolates related to Micromonospora coerulea Jensen 1932.</title>
        <authorList>
            <person name="Hirsch P."/>
            <person name="Mevs U."/>
            <person name="Kroppenstedt R.M."/>
            <person name="Schumann P."/>
            <person name="Stackebrandt E."/>
        </authorList>
    </citation>
    <scope>NUCLEOTIDE SEQUENCE [LARGE SCALE GENOMIC DNA]</scope>
    <source>
        <strain evidence="3 4">JCM 12677</strain>
    </source>
</reference>
<proteinExistence type="predicted"/>
<dbReference type="PROSITE" id="PS00455">
    <property type="entry name" value="AMP_BINDING"/>
    <property type="match status" value="1"/>
</dbReference>
<dbReference type="Pfam" id="PF00501">
    <property type="entry name" value="AMP-binding"/>
    <property type="match status" value="1"/>
</dbReference>
<dbReference type="EMBL" id="RBAK01000004">
    <property type="protein sequence ID" value="RKN47510.1"/>
    <property type="molecule type" value="Genomic_DNA"/>
</dbReference>
<name>A0A3A9ZGR9_9ACTN</name>
<dbReference type="GO" id="GO:0044550">
    <property type="term" value="P:secondary metabolite biosynthetic process"/>
    <property type="evidence" value="ECO:0007669"/>
    <property type="project" value="TreeGrafter"/>
</dbReference>
<dbReference type="GO" id="GO:0016874">
    <property type="term" value="F:ligase activity"/>
    <property type="evidence" value="ECO:0007669"/>
    <property type="project" value="UniProtKB-KW"/>
</dbReference>
<dbReference type="NCBIfam" id="TIGR01733">
    <property type="entry name" value="AA-adenyl-dom"/>
    <property type="match status" value="1"/>
</dbReference>
<comment type="caution">
    <text evidence="3">The sequence shown here is derived from an EMBL/GenBank/DDBJ whole genome shotgun (WGS) entry which is preliminary data.</text>
</comment>
<gene>
    <name evidence="3" type="ORF">D7223_12035</name>
</gene>
<dbReference type="InterPro" id="IPR020845">
    <property type="entry name" value="AMP-binding_CS"/>
</dbReference>
<evidence type="ECO:0000259" key="2">
    <source>
        <dbReference type="Pfam" id="PF13193"/>
    </source>
</evidence>
<protein>
    <submittedName>
        <fullName evidence="3">D-alanine--poly(Phosphoribitol) ligase</fullName>
    </submittedName>
</protein>
<dbReference type="Gene3D" id="3.30.300.30">
    <property type="match status" value="1"/>
</dbReference>
<evidence type="ECO:0000259" key="1">
    <source>
        <dbReference type="Pfam" id="PF00501"/>
    </source>
</evidence>
<feature type="domain" description="AMP-binding enzyme C-terminal" evidence="2">
    <location>
        <begin position="399"/>
        <end position="473"/>
    </location>
</feature>
<dbReference type="PRINTS" id="PR00154">
    <property type="entry name" value="AMPBINDING"/>
</dbReference>
<accession>A0A3A9ZGR9</accession>
<dbReference type="GO" id="GO:0031177">
    <property type="term" value="F:phosphopantetheine binding"/>
    <property type="evidence" value="ECO:0007669"/>
    <property type="project" value="TreeGrafter"/>
</dbReference>
<dbReference type="InterPro" id="IPR000873">
    <property type="entry name" value="AMP-dep_synth/lig_dom"/>
</dbReference>
<dbReference type="OrthoDB" id="4477213at2"/>
<evidence type="ECO:0000313" key="4">
    <source>
        <dbReference type="Proteomes" id="UP000281726"/>
    </source>
</evidence>
<evidence type="ECO:0000313" key="3">
    <source>
        <dbReference type="EMBL" id="RKN47510.1"/>
    </source>
</evidence>
<dbReference type="InterPro" id="IPR020459">
    <property type="entry name" value="AMP-binding"/>
</dbReference>
<dbReference type="RefSeq" id="WP_120728263.1">
    <property type="nucleotide sequence ID" value="NZ_RBAK01000004.1"/>
</dbReference>
<dbReference type="PANTHER" id="PTHR45527:SF1">
    <property type="entry name" value="FATTY ACID SYNTHASE"/>
    <property type="match status" value="1"/>
</dbReference>
<feature type="domain" description="AMP-dependent synthetase/ligase" evidence="1">
    <location>
        <begin position="10"/>
        <end position="355"/>
    </location>
</feature>
<dbReference type="InterPro" id="IPR025110">
    <property type="entry name" value="AMP-bd_C"/>
</dbReference>
<organism evidence="3 4">
    <name type="scientific">Micromonospora endolithica</name>
    <dbReference type="NCBI Taxonomy" id="230091"/>
    <lineage>
        <taxon>Bacteria</taxon>
        <taxon>Bacillati</taxon>
        <taxon>Actinomycetota</taxon>
        <taxon>Actinomycetes</taxon>
        <taxon>Micromonosporales</taxon>
        <taxon>Micromonosporaceae</taxon>
        <taxon>Micromonospora</taxon>
    </lineage>
</organism>
<dbReference type="SUPFAM" id="SSF56801">
    <property type="entry name" value="Acetyl-CoA synthetase-like"/>
    <property type="match status" value="1"/>
</dbReference>
<dbReference type="GO" id="GO:0043041">
    <property type="term" value="P:amino acid activation for nonribosomal peptide biosynthetic process"/>
    <property type="evidence" value="ECO:0007669"/>
    <property type="project" value="TreeGrafter"/>
</dbReference>
<keyword evidence="4" id="KW-1185">Reference proteome</keyword>